<reference evidence="11" key="1">
    <citation type="submission" date="2025-08" db="UniProtKB">
        <authorList>
            <consortium name="Ensembl"/>
        </authorList>
    </citation>
    <scope>IDENTIFICATION</scope>
</reference>
<keyword evidence="7 9" id="KW-0472">Membrane</keyword>
<evidence type="ECO:0000313" key="12">
    <source>
        <dbReference type="Proteomes" id="UP000694523"/>
    </source>
</evidence>
<evidence type="ECO:0000313" key="11">
    <source>
        <dbReference type="Ensembl" id="ENSNMLP00000019337.1"/>
    </source>
</evidence>
<dbReference type="Proteomes" id="UP000694523">
    <property type="component" value="Unplaced"/>
</dbReference>
<feature type="region of interest" description="Disordered" evidence="8">
    <location>
        <begin position="40"/>
        <end position="61"/>
    </location>
</feature>
<evidence type="ECO:0000256" key="3">
    <source>
        <dbReference type="ARBA" id="ARBA00004630"/>
    </source>
</evidence>
<reference evidence="11" key="2">
    <citation type="submission" date="2025-09" db="UniProtKB">
        <authorList>
            <consortium name="Ensembl"/>
        </authorList>
    </citation>
    <scope>IDENTIFICATION</scope>
</reference>
<evidence type="ECO:0000256" key="5">
    <source>
        <dbReference type="ARBA" id="ARBA00022723"/>
    </source>
</evidence>
<sequence length="178" mass="19138">MCEAACPGVLWSSTEESRKGAFSCTHLLVLGNAQKSLKMEKGYAPGDSAPPYPGPPMNYPGGQPGMYPPPQVGYQGGPPYPPQQGYVPTPVPTAAVTHMVVSPMLQDVPGQAVCPHCQQTVITCTEHTPGLMTWLICGGLAIFACFLCCCIPFCVDSCKDVEHRCPNCQKIIHIYKRL</sequence>
<keyword evidence="9" id="KW-1133">Transmembrane helix</keyword>
<keyword evidence="6" id="KW-0862">Zinc</keyword>
<dbReference type="PANTHER" id="PTHR23292">
    <property type="entry name" value="LIPOPOLYSACCHARIDE-INDUCED TUMOR NECROSIS FACTOR-ALPHA FACTOR"/>
    <property type="match status" value="1"/>
</dbReference>
<dbReference type="GO" id="GO:0098560">
    <property type="term" value="C:cytoplasmic side of late endosome membrane"/>
    <property type="evidence" value="ECO:0007669"/>
    <property type="project" value="TreeGrafter"/>
</dbReference>
<evidence type="ECO:0000256" key="4">
    <source>
        <dbReference type="ARBA" id="ARBA00005975"/>
    </source>
</evidence>
<dbReference type="SMART" id="SM00714">
    <property type="entry name" value="LITAF"/>
    <property type="match status" value="1"/>
</dbReference>
<dbReference type="AlphaFoldDB" id="A0A8C6TD91"/>
<keyword evidence="12" id="KW-1185">Reference proteome</keyword>
<organism evidence="11 12">
    <name type="scientific">Neogobius melanostomus</name>
    <name type="common">round goby</name>
    <dbReference type="NCBI Taxonomy" id="47308"/>
    <lineage>
        <taxon>Eukaryota</taxon>
        <taxon>Metazoa</taxon>
        <taxon>Chordata</taxon>
        <taxon>Craniata</taxon>
        <taxon>Vertebrata</taxon>
        <taxon>Euteleostomi</taxon>
        <taxon>Actinopterygii</taxon>
        <taxon>Neopterygii</taxon>
        <taxon>Teleostei</taxon>
        <taxon>Neoteleostei</taxon>
        <taxon>Acanthomorphata</taxon>
        <taxon>Gobiaria</taxon>
        <taxon>Gobiiformes</taxon>
        <taxon>Gobioidei</taxon>
        <taxon>Gobiidae</taxon>
        <taxon>Benthophilinae</taxon>
        <taxon>Neogobiini</taxon>
        <taxon>Neogobius</taxon>
    </lineage>
</organism>
<evidence type="ECO:0000256" key="2">
    <source>
        <dbReference type="ARBA" id="ARBA00004414"/>
    </source>
</evidence>
<feature type="domain" description="LITAF" evidence="10">
    <location>
        <begin position="91"/>
        <end position="177"/>
    </location>
</feature>
<accession>A0A8C6TD91</accession>
<dbReference type="PANTHER" id="PTHR23292:SF48">
    <property type="entry name" value="LIPOPOLYSACCHARIDE-INDUCED TUMOR NECROSIS FACTOR-ALPHA FACTOR HOMOLOG-RELATED"/>
    <property type="match status" value="1"/>
</dbReference>
<evidence type="ECO:0000256" key="1">
    <source>
        <dbReference type="ARBA" id="ARBA00004125"/>
    </source>
</evidence>
<feature type="compositionally biased region" description="Pro residues" evidence="8">
    <location>
        <begin position="48"/>
        <end position="58"/>
    </location>
</feature>
<dbReference type="InterPro" id="IPR037519">
    <property type="entry name" value="LITAF_fam"/>
</dbReference>
<dbReference type="GO" id="GO:0008270">
    <property type="term" value="F:zinc ion binding"/>
    <property type="evidence" value="ECO:0007669"/>
    <property type="project" value="TreeGrafter"/>
</dbReference>
<keyword evidence="9" id="KW-0812">Transmembrane</keyword>
<evidence type="ECO:0000256" key="9">
    <source>
        <dbReference type="SAM" id="Phobius"/>
    </source>
</evidence>
<comment type="similarity">
    <text evidence="4">Belongs to the CDIP1/LITAF family.</text>
</comment>
<feature type="transmembrane region" description="Helical" evidence="9">
    <location>
        <begin position="131"/>
        <end position="155"/>
    </location>
</feature>
<keyword evidence="5" id="KW-0479">Metal-binding</keyword>
<protein>
    <recommendedName>
        <fullName evidence="10">LITAF domain-containing protein</fullName>
    </recommendedName>
</protein>
<evidence type="ECO:0000259" key="10">
    <source>
        <dbReference type="PROSITE" id="PS51837"/>
    </source>
</evidence>
<dbReference type="Pfam" id="PF10601">
    <property type="entry name" value="zf-LITAF-like"/>
    <property type="match status" value="1"/>
</dbReference>
<evidence type="ECO:0000256" key="8">
    <source>
        <dbReference type="SAM" id="MobiDB-lite"/>
    </source>
</evidence>
<evidence type="ECO:0000256" key="6">
    <source>
        <dbReference type="ARBA" id="ARBA00022833"/>
    </source>
</evidence>
<name>A0A8C6TD91_9GOBI</name>
<dbReference type="GO" id="GO:0005634">
    <property type="term" value="C:nucleus"/>
    <property type="evidence" value="ECO:0007669"/>
    <property type="project" value="TreeGrafter"/>
</dbReference>
<dbReference type="GO" id="GO:0098574">
    <property type="term" value="C:cytoplasmic side of lysosomal membrane"/>
    <property type="evidence" value="ECO:0007669"/>
    <property type="project" value="TreeGrafter"/>
</dbReference>
<dbReference type="PROSITE" id="PS51837">
    <property type="entry name" value="LITAF"/>
    <property type="match status" value="1"/>
</dbReference>
<proteinExistence type="inferred from homology"/>
<dbReference type="InterPro" id="IPR006629">
    <property type="entry name" value="LITAF"/>
</dbReference>
<dbReference type="Ensembl" id="ENSNMLT00000021728.1">
    <property type="protein sequence ID" value="ENSNMLP00000019337.1"/>
    <property type="gene ID" value="ENSNMLG00000012684.1"/>
</dbReference>
<evidence type="ECO:0000256" key="7">
    <source>
        <dbReference type="ARBA" id="ARBA00023136"/>
    </source>
</evidence>
<comment type="subcellular location">
    <subcellularLocation>
        <location evidence="1">Endosome membrane</location>
        <topology evidence="1">Peripheral membrane protein</topology>
        <orientation evidence="1">Cytoplasmic side</orientation>
    </subcellularLocation>
    <subcellularLocation>
        <location evidence="2">Late endosome membrane</location>
    </subcellularLocation>
    <subcellularLocation>
        <location evidence="3">Lysosome membrane</location>
        <topology evidence="3">Peripheral membrane protein</topology>
        <orientation evidence="3">Cytoplasmic side</orientation>
    </subcellularLocation>
</comment>